<feature type="compositionally biased region" description="Low complexity" evidence="5">
    <location>
        <begin position="510"/>
        <end position="555"/>
    </location>
</feature>
<proteinExistence type="predicted"/>
<keyword evidence="2" id="KW-0731">Sigma factor</keyword>
<evidence type="ECO:0000256" key="5">
    <source>
        <dbReference type="SAM" id="MobiDB-lite"/>
    </source>
</evidence>
<dbReference type="Pfam" id="PF04542">
    <property type="entry name" value="Sigma70_r2"/>
    <property type="match status" value="1"/>
</dbReference>
<dbReference type="EMBL" id="CP094298">
    <property type="protein sequence ID" value="UNZ00867.1"/>
    <property type="molecule type" value="Genomic_DNA"/>
</dbReference>
<evidence type="ECO:0000259" key="6">
    <source>
        <dbReference type="Pfam" id="PF04542"/>
    </source>
</evidence>
<sequence>MTVLSGIGTAITDADDATLVRRFRSTTDPQTRDALFERLYATHRQRLYGFCLKRLLPDRDAAREALQETFLTAWTKLDTLEHPEALESWLYQIAWRRCAQQRRKRDRATGVPLDGWEESTGRETARRQRQIAADDADFAVRRRRALALVRNIAAAQGPTRQRFLDLYVGEELTGDTLARRLGRAGGSTKEDNEALRTAFRSNVLAKDPHNRKACGRLAGLLATAVTYWTAQAANAQRAGDPAAADRARRTKEALERFLADPDPDSTKALPDAVCRTVTRHTGQCPTCRGSARRSIARWFPAVAPFAFTDVIMDAVRDRFDLVSASVPADGGTGTEVKGRRSRRSSGRTGDRCGGSSGRPGKSPGIGRRITVNTLVALALSLGVVYGSGGADLPMAQLPWSSPASSGEHRGTPPASGGDPARRTPAGRTSGDRTGPERAAPAPPPKSSAAASPATRPASQADEAAHRSTGPADGSPPPASTQAATEEQASHEETAGTQPSEQLPTAPDPDPAAGTGSTDMQASMSQSTSQTPSQLTSQTPSQSSSSSSSAVDPSVQHPSAFQEFLVHSSTTSDEPG</sequence>
<organism evidence="7 8">
    <name type="scientific">Streptomyces rimosus subsp. rimosus</name>
    <dbReference type="NCBI Taxonomy" id="132474"/>
    <lineage>
        <taxon>Bacteria</taxon>
        <taxon>Bacillati</taxon>
        <taxon>Actinomycetota</taxon>
        <taxon>Actinomycetes</taxon>
        <taxon>Kitasatosporales</taxon>
        <taxon>Streptomycetaceae</taxon>
        <taxon>Streptomyces</taxon>
    </lineage>
</organism>
<feature type="region of interest" description="Disordered" evidence="5">
    <location>
        <begin position="324"/>
        <end position="366"/>
    </location>
</feature>
<feature type="compositionally biased region" description="Low complexity" evidence="5">
    <location>
        <begin position="446"/>
        <end position="460"/>
    </location>
</feature>
<reference evidence="7 8" key="1">
    <citation type="submission" date="2022-03" db="EMBL/GenBank/DDBJ databases">
        <title>Complete genome of Streptomyces rimosus ssp. rimosus R7 (=ATCC 10970).</title>
        <authorList>
            <person name="Beganovic S."/>
            <person name="Ruckert C."/>
            <person name="Busche T."/>
            <person name="Kalinowski J."/>
            <person name="Wittmann C."/>
        </authorList>
    </citation>
    <scope>NUCLEOTIDE SEQUENCE [LARGE SCALE GENOMIC DNA]</scope>
    <source>
        <strain evidence="7 8">R7</strain>
    </source>
</reference>
<protein>
    <submittedName>
        <fullName evidence="7">RNA polymerase sigma factor</fullName>
    </submittedName>
</protein>
<accession>A0ABY3YU67</accession>
<dbReference type="SUPFAM" id="SSF88946">
    <property type="entry name" value="Sigma2 domain of RNA polymerase sigma factors"/>
    <property type="match status" value="1"/>
</dbReference>
<keyword evidence="1" id="KW-0805">Transcription regulation</keyword>
<dbReference type="RefSeq" id="WP_003982108.1">
    <property type="nucleotide sequence ID" value="NZ_CP094298.1"/>
</dbReference>
<dbReference type="PANTHER" id="PTHR43133:SF8">
    <property type="entry name" value="RNA POLYMERASE SIGMA FACTOR HI_1459-RELATED"/>
    <property type="match status" value="1"/>
</dbReference>
<keyword evidence="4" id="KW-0804">Transcription</keyword>
<dbReference type="GeneID" id="66860050"/>
<keyword evidence="8" id="KW-1185">Reference proteome</keyword>
<evidence type="ECO:0000313" key="8">
    <source>
        <dbReference type="Proteomes" id="UP000829494"/>
    </source>
</evidence>
<evidence type="ECO:0000256" key="1">
    <source>
        <dbReference type="ARBA" id="ARBA00023015"/>
    </source>
</evidence>
<dbReference type="InterPro" id="IPR007627">
    <property type="entry name" value="RNA_pol_sigma70_r2"/>
</dbReference>
<evidence type="ECO:0000256" key="4">
    <source>
        <dbReference type="ARBA" id="ARBA00023163"/>
    </source>
</evidence>
<evidence type="ECO:0000256" key="2">
    <source>
        <dbReference type="ARBA" id="ARBA00023082"/>
    </source>
</evidence>
<dbReference type="InterPro" id="IPR039425">
    <property type="entry name" value="RNA_pol_sigma-70-like"/>
</dbReference>
<evidence type="ECO:0000313" key="7">
    <source>
        <dbReference type="EMBL" id="UNZ00867.1"/>
    </source>
</evidence>
<keyword evidence="3" id="KW-0238">DNA-binding</keyword>
<dbReference type="Gene3D" id="1.10.1740.10">
    <property type="match status" value="1"/>
</dbReference>
<dbReference type="InterPro" id="IPR013325">
    <property type="entry name" value="RNA_pol_sigma_r2"/>
</dbReference>
<feature type="region of interest" description="Disordered" evidence="5">
    <location>
        <begin position="396"/>
        <end position="575"/>
    </location>
</feature>
<dbReference type="Proteomes" id="UP000829494">
    <property type="component" value="Chromosome"/>
</dbReference>
<feature type="compositionally biased region" description="Polar residues" evidence="5">
    <location>
        <begin position="566"/>
        <end position="575"/>
    </location>
</feature>
<evidence type="ECO:0000256" key="3">
    <source>
        <dbReference type="ARBA" id="ARBA00023125"/>
    </source>
</evidence>
<gene>
    <name evidence="7" type="ORF">SRIMR7_01830</name>
</gene>
<name>A0ABY3YU67_STRRM</name>
<feature type="domain" description="RNA polymerase sigma-70 region 2" evidence="6">
    <location>
        <begin position="39"/>
        <end position="107"/>
    </location>
</feature>
<dbReference type="PANTHER" id="PTHR43133">
    <property type="entry name" value="RNA POLYMERASE ECF-TYPE SIGMA FACTO"/>
    <property type="match status" value="1"/>
</dbReference>